<sequence length="189" mass="21075">MKSGTPRDTDWHAKLCEASDGQIAKFALSVLEPSLRHLFEEVVQGVREVSWKKREQVPDGDDALRWLLGVAANEVKRVRRAEARHRDRRAPMGQIPERPTPSAEESVVDSDVWRVLMEAAGDEVDGQILNLVYNQGLTHAEVGAALQPLYPKVKLTPGNVAQRLKRARDQIAARIGQDPQRFILGGDQS</sequence>
<accession>A0ABW2H1Z0</accession>
<dbReference type="Proteomes" id="UP001596392">
    <property type="component" value="Unassembled WGS sequence"/>
</dbReference>
<reference evidence="3" key="1">
    <citation type="journal article" date="2019" name="Int. J. Syst. Evol. Microbiol.">
        <title>The Global Catalogue of Microorganisms (GCM) 10K type strain sequencing project: providing services to taxonomists for standard genome sequencing and annotation.</title>
        <authorList>
            <consortium name="The Broad Institute Genomics Platform"/>
            <consortium name="The Broad Institute Genome Sequencing Center for Infectious Disease"/>
            <person name="Wu L."/>
            <person name="Ma J."/>
        </authorList>
    </citation>
    <scope>NUCLEOTIDE SEQUENCE [LARGE SCALE GENOMIC DNA]</scope>
    <source>
        <strain evidence="3">CGMCC 1.9106</strain>
    </source>
</reference>
<dbReference type="Gene3D" id="1.10.1740.10">
    <property type="match status" value="1"/>
</dbReference>
<dbReference type="InterPro" id="IPR036388">
    <property type="entry name" value="WH-like_DNA-bd_sf"/>
</dbReference>
<proteinExistence type="predicted"/>
<comment type="caution">
    <text evidence="2">The sequence shown here is derived from an EMBL/GenBank/DDBJ whole genome shotgun (WGS) entry which is preliminary data.</text>
</comment>
<keyword evidence="3" id="KW-1185">Reference proteome</keyword>
<dbReference type="Gene3D" id="1.10.10.10">
    <property type="entry name" value="Winged helix-like DNA-binding domain superfamily/Winged helix DNA-binding domain"/>
    <property type="match status" value="1"/>
</dbReference>
<name>A0ABW2H1Z0_9ACTN</name>
<dbReference type="InterPro" id="IPR013325">
    <property type="entry name" value="RNA_pol_sigma_r2"/>
</dbReference>
<evidence type="ECO:0000256" key="1">
    <source>
        <dbReference type="SAM" id="MobiDB-lite"/>
    </source>
</evidence>
<feature type="region of interest" description="Disordered" evidence="1">
    <location>
        <begin position="82"/>
        <end position="106"/>
    </location>
</feature>
<evidence type="ECO:0000313" key="3">
    <source>
        <dbReference type="Proteomes" id="UP001596392"/>
    </source>
</evidence>
<evidence type="ECO:0000313" key="2">
    <source>
        <dbReference type="EMBL" id="MFC7245303.1"/>
    </source>
</evidence>
<organism evidence="2 3">
    <name type="scientific">Catellatospora aurea</name>
    <dbReference type="NCBI Taxonomy" id="1337874"/>
    <lineage>
        <taxon>Bacteria</taxon>
        <taxon>Bacillati</taxon>
        <taxon>Actinomycetota</taxon>
        <taxon>Actinomycetes</taxon>
        <taxon>Micromonosporales</taxon>
        <taxon>Micromonosporaceae</taxon>
        <taxon>Catellatospora</taxon>
    </lineage>
</organism>
<gene>
    <name evidence="2" type="ORF">ACFQO7_22750</name>
</gene>
<dbReference type="SUPFAM" id="SSF88946">
    <property type="entry name" value="Sigma2 domain of RNA polymerase sigma factors"/>
    <property type="match status" value="1"/>
</dbReference>
<protein>
    <submittedName>
        <fullName evidence="2">RNA polymerase sigma factor</fullName>
    </submittedName>
</protein>
<dbReference type="RefSeq" id="WP_376808244.1">
    <property type="nucleotide sequence ID" value="NZ_JBHTAC010000024.1"/>
</dbReference>
<dbReference type="EMBL" id="JBHTAC010000024">
    <property type="protein sequence ID" value="MFC7245303.1"/>
    <property type="molecule type" value="Genomic_DNA"/>
</dbReference>